<dbReference type="EMBL" id="AMCI01001597">
    <property type="protein sequence ID" value="EJX05049.1"/>
    <property type="molecule type" value="Genomic_DNA"/>
</dbReference>
<reference evidence="1" key="1">
    <citation type="journal article" date="2012" name="PLoS ONE">
        <title>Gene sets for utilization of primary and secondary nutrition supplies in the distal gut of endangered iberian lynx.</title>
        <authorList>
            <person name="Alcaide M."/>
            <person name="Messina E."/>
            <person name="Richter M."/>
            <person name="Bargiela R."/>
            <person name="Peplies J."/>
            <person name="Huws S.A."/>
            <person name="Newbold C.J."/>
            <person name="Golyshin P.N."/>
            <person name="Simon M.A."/>
            <person name="Lopez G."/>
            <person name="Yakimov M.M."/>
            <person name="Ferrer M."/>
        </authorList>
    </citation>
    <scope>NUCLEOTIDE SEQUENCE</scope>
</reference>
<name>J9GDU7_9ZZZZ</name>
<proteinExistence type="predicted"/>
<comment type="caution">
    <text evidence="1">The sequence shown here is derived from an EMBL/GenBank/DDBJ whole genome shotgun (WGS) entry which is preliminary data.</text>
</comment>
<protein>
    <submittedName>
        <fullName evidence="1">Uncharacterized protein</fullName>
    </submittedName>
</protein>
<gene>
    <name evidence="1" type="ORF">EVA_06841</name>
</gene>
<organism evidence="1">
    <name type="scientific">gut metagenome</name>
    <dbReference type="NCBI Taxonomy" id="749906"/>
    <lineage>
        <taxon>unclassified sequences</taxon>
        <taxon>metagenomes</taxon>
        <taxon>organismal metagenomes</taxon>
    </lineage>
</organism>
<dbReference type="AlphaFoldDB" id="J9GDU7"/>
<accession>J9GDU7</accession>
<evidence type="ECO:0000313" key="1">
    <source>
        <dbReference type="EMBL" id="EJX05049.1"/>
    </source>
</evidence>
<sequence length="52" mass="5934">MEEVQPSDGRAYTIAQRLLELLWFVKPIDENAIPNNSILREFIGGSIFKEAL</sequence>